<evidence type="ECO:0000313" key="1">
    <source>
        <dbReference type="EMBL" id="MEI6003248.1"/>
    </source>
</evidence>
<dbReference type="RefSeq" id="WP_336602793.1">
    <property type="nucleotide sequence ID" value="NZ_JACFYJ010000172.1"/>
</dbReference>
<name>A0ABU8J6S4_9BURK</name>
<feature type="non-terminal residue" evidence="1">
    <location>
        <position position="216"/>
    </location>
</feature>
<evidence type="ECO:0008006" key="3">
    <source>
        <dbReference type="Google" id="ProtNLM"/>
    </source>
</evidence>
<comment type="caution">
    <text evidence="1">The sequence shown here is derived from an EMBL/GenBank/DDBJ whole genome shotgun (WGS) entry which is preliminary data.</text>
</comment>
<reference evidence="1 2" key="1">
    <citation type="journal article" date="2022" name="Arch. Microbiol.">
        <title>Paraburkholderia bengalensis sp. nov. isolated from roots of Oryza sativa, IR64.</title>
        <authorList>
            <person name="Nag P."/>
            <person name="Mondal N."/>
            <person name="Sarkar J."/>
            <person name="Das S."/>
        </authorList>
    </citation>
    <scope>NUCLEOTIDE SEQUENCE [LARGE SCALE GENOMIC DNA]</scope>
    <source>
        <strain evidence="1 2">IR64_4_BI</strain>
    </source>
</reference>
<evidence type="ECO:0000313" key="2">
    <source>
        <dbReference type="Proteomes" id="UP001386437"/>
    </source>
</evidence>
<dbReference type="Proteomes" id="UP001386437">
    <property type="component" value="Unassembled WGS sequence"/>
</dbReference>
<accession>A0ABU8J6S4</accession>
<dbReference type="EMBL" id="JACFYJ010000172">
    <property type="protein sequence ID" value="MEI6003248.1"/>
    <property type="molecule type" value="Genomic_DNA"/>
</dbReference>
<protein>
    <recommendedName>
        <fullName evidence="3">Secreted protein</fullName>
    </recommendedName>
</protein>
<sequence length="216" mass="25209">MLVVAAAARRALFLMWLRLRLRLGLRMRLRVELLTRLLLRLGLRTEFLMSLLLLRLPLRLEPGSRRRLRTPLRLLHRCLLCSSVLLARWLPLRDTATEDARGSLRRFMLRGGLTRLLTWMMLRRRLHGAELLRIPALLGHRRVLLGPDGLVLLPERRVPPLTACRLRRLLRHAVHRMAARELRRARHAIARLGRRAVLLSTSRRAATARPLRACRL</sequence>
<organism evidence="1 2">
    <name type="scientific">Paraburkholderia bengalensis</name>
    <dbReference type="NCBI Taxonomy" id="2747562"/>
    <lineage>
        <taxon>Bacteria</taxon>
        <taxon>Pseudomonadati</taxon>
        <taxon>Pseudomonadota</taxon>
        <taxon>Betaproteobacteria</taxon>
        <taxon>Burkholderiales</taxon>
        <taxon>Burkholderiaceae</taxon>
        <taxon>Paraburkholderia</taxon>
    </lineage>
</organism>
<keyword evidence="2" id="KW-1185">Reference proteome</keyword>
<gene>
    <name evidence="1" type="ORF">H3V53_41075</name>
</gene>
<proteinExistence type="predicted"/>